<evidence type="ECO:0000256" key="1">
    <source>
        <dbReference type="SAM" id="MobiDB-lite"/>
    </source>
</evidence>
<sequence>MRREDGKLIGSKSRLGEDAFPSLREKQEKIMKDVERILKKTIKRSQRTG</sequence>
<accession>A0ABX0JC38</accession>
<protein>
    <submittedName>
        <fullName evidence="2">Uncharacterized protein</fullName>
    </submittedName>
</protein>
<dbReference type="EMBL" id="JAAOIW010000011">
    <property type="protein sequence ID" value="NHN33336.1"/>
    <property type="molecule type" value="Genomic_DNA"/>
</dbReference>
<name>A0ABX0JC38_9BACL</name>
<dbReference type="Proteomes" id="UP001165962">
    <property type="component" value="Unassembled WGS sequence"/>
</dbReference>
<reference evidence="2" key="1">
    <citation type="submission" date="2020-03" db="EMBL/GenBank/DDBJ databases">
        <title>Draft sequencing of Paenibacilllus sp. S3N08.</title>
        <authorList>
            <person name="Kim D.-U."/>
        </authorList>
    </citation>
    <scope>NUCLEOTIDE SEQUENCE</scope>
    <source>
        <strain evidence="2">S3N08</strain>
    </source>
</reference>
<comment type="caution">
    <text evidence="2">The sequence shown here is derived from an EMBL/GenBank/DDBJ whole genome shotgun (WGS) entry which is preliminary data.</text>
</comment>
<proteinExistence type="predicted"/>
<evidence type="ECO:0000313" key="2">
    <source>
        <dbReference type="EMBL" id="NHN33336.1"/>
    </source>
</evidence>
<gene>
    <name evidence="2" type="ORF">G9U52_26345</name>
</gene>
<organism evidence="2 3">
    <name type="scientific">Paenibacillus agricola</name>
    <dbReference type="NCBI Taxonomy" id="2716264"/>
    <lineage>
        <taxon>Bacteria</taxon>
        <taxon>Bacillati</taxon>
        <taxon>Bacillota</taxon>
        <taxon>Bacilli</taxon>
        <taxon>Bacillales</taxon>
        <taxon>Paenibacillaceae</taxon>
        <taxon>Paenibacillus</taxon>
    </lineage>
</organism>
<feature type="region of interest" description="Disordered" evidence="1">
    <location>
        <begin position="1"/>
        <end position="20"/>
    </location>
</feature>
<evidence type="ECO:0000313" key="3">
    <source>
        <dbReference type="Proteomes" id="UP001165962"/>
    </source>
</evidence>
<keyword evidence="3" id="KW-1185">Reference proteome</keyword>
<dbReference type="RefSeq" id="WP_166153633.1">
    <property type="nucleotide sequence ID" value="NZ_JAAOIW010000011.1"/>
</dbReference>